<keyword evidence="6" id="KW-1185">Reference proteome</keyword>
<dbReference type="Gene3D" id="1.10.150.170">
    <property type="entry name" value="Putative methyltransferase TM0872, insert domain"/>
    <property type="match status" value="1"/>
</dbReference>
<keyword evidence="2 5" id="KW-0489">Methyltransferase</keyword>
<evidence type="ECO:0000256" key="4">
    <source>
        <dbReference type="ARBA" id="ARBA00022691"/>
    </source>
</evidence>
<evidence type="ECO:0000256" key="1">
    <source>
        <dbReference type="ARBA" id="ARBA00010396"/>
    </source>
</evidence>
<dbReference type="SUPFAM" id="SSF53335">
    <property type="entry name" value="S-adenosyl-L-methionine-dependent methyltransferases"/>
    <property type="match status" value="1"/>
</dbReference>
<evidence type="ECO:0000256" key="2">
    <source>
        <dbReference type="ARBA" id="ARBA00022603"/>
    </source>
</evidence>
<dbReference type="GO" id="GO:0071424">
    <property type="term" value="F:rRNA (cytosine-N4-)-methyltransferase activity"/>
    <property type="evidence" value="ECO:0007669"/>
    <property type="project" value="TreeGrafter"/>
</dbReference>
<dbReference type="PANTHER" id="PTHR11265:SF0">
    <property type="entry name" value="12S RRNA N4-METHYLCYTIDINE METHYLTRANSFERASE"/>
    <property type="match status" value="1"/>
</dbReference>
<dbReference type="InterPro" id="IPR023397">
    <property type="entry name" value="SAM-dep_MeTrfase_MraW_recog"/>
</dbReference>
<dbReference type="PANTHER" id="PTHR11265">
    <property type="entry name" value="S-ADENOSYL-METHYLTRANSFERASE MRAW"/>
    <property type="match status" value="1"/>
</dbReference>
<organism evidence="5 6">
    <name type="scientific">Babesia gibsoni</name>
    <dbReference type="NCBI Taxonomy" id="33632"/>
    <lineage>
        <taxon>Eukaryota</taxon>
        <taxon>Sar</taxon>
        <taxon>Alveolata</taxon>
        <taxon>Apicomplexa</taxon>
        <taxon>Aconoidasida</taxon>
        <taxon>Piroplasmida</taxon>
        <taxon>Babesiidae</taxon>
        <taxon>Babesia</taxon>
    </lineage>
</organism>
<sequence length="419" mass="47129">MIVNLHFKRRCSLHCYCLAVCCYLLLCQSCAYIINKGYTPITSHRIHSYLNVKSGGTGIDVTSPGKDDSTTDAESGYIKHVPVMLEGSIDLLLTNPDGRYIDATLGYGGHAEEILKRLSPKVCGMLRTLYLEQGSLVGIDRDPEAVHHSGKRLQSYVDSNQLSPLISTFSNMSLILESHGLPLEGYAGIIADLGISTHQLECAKRGFAYNTNGPLDMRMSNPLHDPFNDREPIDPIRSLEMSNTAYKVINKGREYDIAKIIREYGEESRAALIAKRIVENRQRNGSISTTQQLRDIVLSCLHGNHKDSIKVLSRVFQALRIYVNDEIEELHKFLQLAPYMLHKKHGRLVVISYHSLEDRIVKRAFADLQSDSMSSPDITVFKVVTKKCVTPTEEENKANQKARSAKLRCLERCRHKPSE</sequence>
<name>A0AAD8LKT8_BABGI</name>
<gene>
    <name evidence="5" type="ORF">BgAZ_202290</name>
</gene>
<accession>A0AAD8LKT8</accession>
<dbReference type="EMBL" id="JAVEPI010000002">
    <property type="protein sequence ID" value="KAK1443353.1"/>
    <property type="molecule type" value="Genomic_DNA"/>
</dbReference>
<dbReference type="Proteomes" id="UP001230268">
    <property type="component" value="Unassembled WGS sequence"/>
</dbReference>
<keyword evidence="4" id="KW-0949">S-adenosyl-L-methionine</keyword>
<proteinExistence type="inferred from homology"/>
<evidence type="ECO:0000313" key="5">
    <source>
        <dbReference type="EMBL" id="KAK1443353.1"/>
    </source>
</evidence>
<evidence type="ECO:0000256" key="3">
    <source>
        <dbReference type="ARBA" id="ARBA00022679"/>
    </source>
</evidence>
<dbReference type="GO" id="GO:0070475">
    <property type="term" value="P:rRNA base methylation"/>
    <property type="evidence" value="ECO:0007669"/>
    <property type="project" value="TreeGrafter"/>
</dbReference>
<dbReference type="AlphaFoldDB" id="A0AAD8LKT8"/>
<comment type="similarity">
    <text evidence="1">Belongs to the methyltransferase superfamily. RsmH family.</text>
</comment>
<dbReference type="NCBIfam" id="TIGR00006">
    <property type="entry name" value="16S rRNA (cytosine(1402)-N(4))-methyltransferase RsmH"/>
    <property type="match status" value="1"/>
</dbReference>
<dbReference type="InterPro" id="IPR029063">
    <property type="entry name" value="SAM-dependent_MTases_sf"/>
</dbReference>
<protein>
    <submittedName>
        <fullName evidence="5">Ribosomal RNA small subunit methyltransferase H</fullName>
    </submittedName>
</protein>
<dbReference type="HAMAP" id="MF_01007">
    <property type="entry name" value="16SrRNA_methyltr_H"/>
    <property type="match status" value="1"/>
</dbReference>
<dbReference type="SUPFAM" id="SSF81799">
    <property type="entry name" value="Putative methyltransferase TM0872, insert domain"/>
    <property type="match status" value="1"/>
</dbReference>
<keyword evidence="3" id="KW-0808">Transferase</keyword>
<dbReference type="Gene3D" id="3.40.50.150">
    <property type="entry name" value="Vaccinia Virus protein VP39"/>
    <property type="match status" value="1"/>
</dbReference>
<dbReference type="InterPro" id="IPR002903">
    <property type="entry name" value="RsmH"/>
</dbReference>
<dbReference type="Pfam" id="PF01795">
    <property type="entry name" value="Methyltransf_5"/>
    <property type="match status" value="2"/>
</dbReference>
<evidence type="ECO:0000313" key="6">
    <source>
        <dbReference type="Proteomes" id="UP001230268"/>
    </source>
</evidence>
<comment type="caution">
    <text evidence="5">The sequence shown here is derived from an EMBL/GenBank/DDBJ whole genome shotgun (WGS) entry which is preliminary data.</text>
</comment>
<reference evidence="5" key="1">
    <citation type="submission" date="2023-08" db="EMBL/GenBank/DDBJ databases">
        <title>Draft sequence of the Babesia gibsoni genome.</title>
        <authorList>
            <person name="Yamagishi J.Y."/>
            <person name="Xuan X.X."/>
        </authorList>
    </citation>
    <scope>NUCLEOTIDE SEQUENCE</scope>
    <source>
        <strain evidence="5">Azabu</strain>
    </source>
</reference>